<keyword evidence="2" id="KW-0812">Transmembrane</keyword>
<dbReference type="EMBL" id="CP001344">
    <property type="protein sequence ID" value="ACL45977.1"/>
    <property type="molecule type" value="Genomic_DNA"/>
</dbReference>
<dbReference type="STRING" id="395961.Cyan7425_3657"/>
<proteinExistence type="predicted"/>
<keyword evidence="2" id="KW-0472">Membrane</keyword>
<gene>
    <name evidence="4" type="ordered locus">Cyan7425_3657</name>
</gene>
<sequence>MLKLKLAKRFTLLLSMALLGGILISSVVLSNVIENRAEAVIAHHAQVLMEVVDSVRTYTDNRVSPLLAAHINTASTFVPETIPSFAAREVFELLRKNPEYKDYFYKDAVLNPTNPLDQADGFETEIAIQFQQRPGLQVQSGFREVAGKQMFYSTRPIIITKPSCLNCHGTPEQAPRGQLAIFGSRNGFGWKLNQVIGSQIIYIPAWTVFRYAHASFVLFILIFIAIFTMVILLLNLLLQQMVIKPIKPMAELAQKIADDTFGTDPKSAVELKKLEAITRRFDELGQLGRILQRMVREIQIREQALKQQLQVLQIEIDQSKRAQQVAEITESDYFQKLKQDAKEIRAQRRSRKPAD</sequence>
<dbReference type="KEGG" id="cyn:Cyan7425_3657"/>
<organism evidence="4">
    <name type="scientific">Cyanothece sp. (strain PCC 7425 / ATCC 29141)</name>
    <dbReference type="NCBI Taxonomy" id="395961"/>
    <lineage>
        <taxon>Bacteria</taxon>
        <taxon>Bacillati</taxon>
        <taxon>Cyanobacteriota</taxon>
        <taxon>Cyanophyceae</taxon>
        <taxon>Gomontiellales</taxon>
        <taxon>Cyanothecaceae</taxon>
        <taxon>Cyanothece</taxon>
    </lineage>
</organism>
<dbReference type="HOGENOM" id="CLU_060280_0_0_3"/>
<evidence type="ECO:0000256" key="2">
    <source>
        <dbReference type="SAM" id="Phobius"/>
    </source>
</evidence>
<dbReference type="eggNOG" id="COG3850">
    <property type="taxonomic scope" value="Bacteria"/>
</dbReference>
<feature type="domain" description="Tll0287-like" evidence="3">
    <location>
        <begin position="36"/>
        <end position="204"/>
    </location>
</feature>
<dbReference type="CDD" id="cd06225">
    <property type="entry name" value="HAMP"/>
    <property type="match status" value="1"/>
</dbReference>
<accession>B8HSJ4</accession>
<feature type="coiled-coil region" evidence="1">
    <location>
        <begin position="295"/>
        <end position="322"/>
    </location>
</feature>
<dbReference type="OrthoDB" id="510512at2"/>
<evidence type="ECO:0000256" key="1">
    <source>
        <dbReference type="SAM" id="Coils"/>
    </source>
</evidence>
<keyword evidence="1" id="KW-0175">Coiled coil</keyword>
<reference evidence="4" key="1">
    <citation type="submission" date="2009-01" db="EMBL/GenBank/DDBJ databases">
        <title>Complete sequence of chromosome Cyanothece sp. PCC 7425.</title>
        <authorList>
            <consortium name="US DOE Joint Genome Institute"/>
            <person name="Lucas S."/>
            <person name="Copeland A."/>
            <person name="Lapidus A."/>
            <person name="Glavina del Rio T."/>
            <person name="Dalin E."/>
            <person name="Tice H."/>
            <person name="Bruce D."/>
            <person name="Goodwin L."/>
            <person name="Pitluck S."/>
            <person name="Sims D."/>
            <person name="Meineke L."/>
            <person name="Brettin T."/>
            <person name="Detter J.C."/>
            <person name="Han C."/>
            <person name="Larimer F."/>
            <person name="Land M."/>
            <person name="Hauser L."/>
            <person name="Kyrpides N."/>
            <person name="Ovchinnikova G."/>
            <person name="Liberton M."/>
            <person name="Stoeckel J."/>
            <person name="Banerjee A."/>
            <person name="Singh A."/>
            <person name="Page L."/>
            <person name="Sato H."/>
            <person name="Zhao L."/>
            <person name="Sherman L."/>
            <person name="Pakrasi H."/>
            <person name="Richardson P."/>
        </authorList>
    </citation>
    <scope>NUCLEOTIDE SEQUENCE</scope>
    <source>
        <strain evidence="4">PCC 7425</strain>
    </source>
</reference>
<dbReference type="Pfam" id="PF11845">
    <property type="entry name" value="Tll0287-like"/>
    <property type="match status" value="1"/>
</dbReference>
<evidence type="ECO:0000313" key="4">
    <source>
        <dbReference type="EMBL" id="ACL45977.1"/>
    </source>
</evidence>
<keyword evidence="2" id="KW-1133">Transmembrane helix</keyword>
<dbReference type="InterPro" id="IPR021796">
    <property type="entry name" value="Tll0287-like_dom"/>
</dbReference>
<dbReference type="Gene3D" id="6.10.340.10">
    <property type="match status" value="1"/>
</dbReference>
<protein>
    <submittedName>
        <fullName evidence="4">Putative sensor with HAMP domain protein</fullName>
    </submittedName>
</protein>
<dbReference type="AlphaFoldDB" id="B8HSJ4"/>
<name>B8HSJ4_CYAP4</name>
<evidence type="ECO:0000259" key="3">
    <source>
        <dbReference type="Pfam" id="PF11845"/>
    </source>
</evidence>
<feature type="transmembrane region" description="Helical" evidence="2">
    <location>
        <begin position="216"/>
        <end position="238"/>
    </location>
</feature>